<evidence type="ECO:0000313" key="2">
    <source>
        <dbReference type="Proteomes" id="UP000305539"/>
    </source>
</evidence>
<keyword evidence="2" id="KW-1185">Reference proteome</keyword>
<sequence>MKELFDGIEQFLRTLESELEEKRDSIARIGARLVALMKFVDATLPQLTAVQRQHIERFFLKGIEETMAHIDDIALPEVYQSALLEQVDVLLDSLAQRHVVPRWGISKDGGKR</sequence>
<reference evidence="1 2" key="1">
    <citation type="submission" date="2019-04" db="EMBL/GenBank/DDBJ databases">
        <title>Trinickia sp. 7GSK02, isolated from subtropical forest soil.</title>
        <authorList>
            <person name="Gao Z.-H."/>
            <person name="Qiu L.-H."/>
        </authorList>
    </citation>
    <scope>NUCLEOTIDE SEQUENCE [LARGE SCALE GENOMIC DNA]</scope>
    <source>
        <strain evidence="1 2">7GSK02</strain>
    </source>
</reference>
<dbReference type="OrthoDB" id="9010139at2"/>
<gene>
    <name evidence="1" type="ORF">FAZ69_13525</name>
</gene>
<dbReference type="Proteomes" id="UP000305539">
    <property type="component" value="Unassembled WGS sequence"/>
</dbReference>
<protein>
    <submittedName>
        <fullName evidence="1">Uncharacterized protein</fullName>
    </submittedName>
</protein>
<evidence type="ECO:0000313" key="1">
    <source>
        <dbReference type="EMBL" id="TKC88764.1"/>
    </source>
</evidence>
<dbReference type="EMBL" id="SWJE01000006">
    <property type="protein sequence ID" value="TKC88764.1"/>
    <property type="molecule type" value="Genomic_DNA"/>
</dbReference>
<proteinExistence type="predicted"/>
<dbReference type="RefSeq" id="WP_136895233.1">
    <property type="nucleotide sequence ID" value="NZ_SWJE01000006.1"/>
</dbReference>
<comment type="caution">
    <text evidence="1">The sequence shown here is derived from an EMBL/GenBank/DDBJ whole genome shotgun (WGS) entry which is preliminary data.</text>
</comment>
<accession>A0A4U1I5Y0</accession>
<name>A0A4U1I5Y0_9BURK</name>
<organism evidence="1 2">
    <name type="scientific">Trinickia terrae</name>
    <dbReference type="NCBI Taxonomy" id="2571161"/>
    <lineage>
        <taxon>Bacteria</taxon>
        <taxon>Pseudomonadati</taxon>
        <taxon>Pseudomonadota</taxon>
        <taxon>Betaproteobacteria</taxon>
        <taxon>Burkholderiales</taxon>
        <taxon>Burkholderiaceae</taxon>
        <taxon>Trinickia</taxon>
    </lineage>
</organism>
<dbReference type="AlphaFoldDB" id="A0A4U1I5Y0"/>